<reference evidence="3 4" key="1">
    <citation type="journal article" date="2012" name="Science">
        <title>The Paleozoic origin of enzymatic lignin decomposition reconstructed from 31 fungal genomes.</title>
        <authorList>
            <person name="Floudas D."/>
            <person name="Binder M."/>
            <person name="Riley R."/>
            <person name="Barry K."/>
            <person name="Blanchette R.A."/>
            <person name="Henrissat B."/>
            <person name="Martinez A.T."/>
            <person name="Otillar R."/>
            <person name="Spatafora J.W."/>
            <person name="Yadav J.S."/>
            <person name="Aerts A."/>
            <person name="Benoit I."/>
            <person name="Boyd A."/>
            <person name="Carlson A."/>
            <person name="Copeland A."/>
            <person name="Coutinho P.M."/>
            <person name="de Vries R.P."/>
            <person name="Ferreira P."/>
            <person name="Findley K."/>
            <person name="Foster B."/>
            <person name="Gaskell J."/>
            <person name="Glotzer D."/>
            <person name="Gorecki P."/>
            <person name="Heitman J."/>
            <person name="Hesse C."/>
            <person name="Hori C."/>
            <person name="Igarashi K."/>
            <person name="Jurgens J.A."/>
            <person name="Kallen N."/>
            <person name="Kersten P."/>
            <person name="Kohler A."/>
            <person name="Kuees U."/>
            <person name="Kumar T.K.A."/>
            <person name="Kuo A."/>
            <person name="LaButti K."/>
            <person name="Larrondo L.F."/>
            <person name="Lindquist E."/>
            <person name="Ling A."/>
            <person name="Lombard V."/>
            <person name="Lucas S."/>
            <person name="Lundell T."/>
            <person name="Martin R."/>
            <person name="McLaughlin D.J."/>
            <person name="Morgenstern I."/>
            <person name="Morin E."/>
            <person name="Murat C."/>
            <person name="Nagy L.G."/>
            <person name="Nolan M."/>
            <person name="Ohm R.A."/>
            <person name="Patyshakuliyeva A."/>
            <person name="Rokas A."/>
            <person name="Ruiz-Duenas F.J."/>
            <person name="Sabat G."/>
            <person name="Salamov A."/>
            <person name="Samejima M."/>
            <person name="Schmutz J."/>
            <person name="Slot J.C."/>
            <person name="St John F."/>
            <person name="Stenlid J."/>
            <person name="Sun H."/>
            <person name="Sun S."/>
            <person name="Syed K."/>
            <person name="Tsang A."/>
            <person name="Wiebenga A."/>
            <person name="Young D."/>
            <person name="Pisabarro A."/>
            <person name="Eastwood D.C."/>
            <person name="Martin F."/>
            <person name="Cullen D."/>
            <person name="Grigoriev I.V."/>
            <person name="Hibbett D.S."/>
        </authorList>
    </citation>
    <scope>NUCLEOTIDE SEQUENCE</scope>
    <source>
        <strain evidence="4">FP-58527</strain>
    </source>
</reference>
<keyword evidence="1" id="KW-0378">Hydrolase</keyword>
<dbReference type="HOGENOM" id="CLU_020880_3_1_1"/>
<dbReference type="OrthoDB" id="6509975at2759"/>
<dbReference type="CDD" id="cd07061">
    <property type="entry name" value="HP_HAP_like"/>
    <property type="match status" value="1"/>
</dbReference>
<dbReference type="STRING" id="743788.S8E4Z1"/>
<dbReference type="SUPFAM" id="SSF53254">
    <property type="entry name" value="Phosphoglycerate mutase-like"/>
    <property type="match status" value="1"/>
</dbReference>
<dbReference type="Gene3D" id="3.40.50.1240">
    <property type="entry name" value="Phosphoglycerate mutase-like"/>
    <property type="match status" value="1"/>
</dbReference>
<protein>
    <recommendedName>
        <fullName evidence="5">Phosphoglycerate mutase-like protein</fullName>
    </recommendedName>
</protein>
<dbReference type="eggNOG" id="KOG1382">
    <property type="taxonomic scope" value="Eukaryota"/>
</dbReference>
<keyword evidence="2" id="KW-0732">Signal</keyword>
<organism evidence="3 4">
    <name type="scientific">Fomitopsis schrenkii</name>
    <name type="common">Brown rot fungus</name>
    <dbReference type="NCBI Taxonomy" id="2126942"/>
    <lineage>
        <taxon>Eukaryota</taxon>
        <taxon>Fungi</taxon>
        <taxon>Dikarya</taxon>
        <taxon>Basidiomycota</taxon>
        <taxon>Agaricomycotina</taxon>
        <taxon>Agaricomycetes</taxon>
        <taxon>Polyporales</taxon>
        <taxon>Fomitopsis</taxon>
    </lineage>
</organism>
<dbReference type="EMBL" id="KE504154">
    <property type="protein sequence ID" value="EPS99782.1"/>
    <property type="molecule type" value="Genomic_DNA"/>
</dbReference>
<dbReference type="AlphaFoldDB" id="S8E4Z1"/>
<evidence type="ECO:0000313" key="4">
    <source>
        <dbReference type="Proteomes" id="UP000015241"/>
    </source>
</evidence>
<evidence type="ECO:0000256" key="2">
    <source>
        <dbReference type="SAM" id="SignalP"/>
    </source>
</evidence>
<feature type="signal peptide" evidence="2">
    <location>
        <begin position="1"/>
        <end position="15"/>
    </location>
</feature>
<evidence type="ECO:0000256" key="1">
    <source>
        <dbReference type="ARBA" id="ARBA00022801"/>
    </source>
</evidence>
<keyword evidence="4" id="KW-1185">Reference proteome</keyword>
<gene>
    <name evidence="3" type="ORF">FOMPIDRAFT_87419</name>
</gene>
<dbReference type="PANTHER" id="PTHR20963">
    <property type="entry name" value="MULTIPLE INOSITOL POLYPHOSPHATE PHOSPHATASE-RELATED"/>
    <property type="match status" value="1"/>
</dbReference>
<dbReference type="Proteomes" id="UP000015241">
    <property type="component" value="Unassembled WGS sequence"/>
</dbReference>
<dbReference type="GO" id="GO:0009277">
    <property type="term" value="C:fungal-type cell wall"/>
    <property type="evidence" value="ECO:0007669"/>
    <property type="project" value="TreeGrafter"/>
</dbReference>
<evidence type="ECO:0008006" key="5">
    <source>
        <dbReference type="Google" id="ProtNLM"/>
    </source>
</evidence>
<dbReference type="InterPro" id="IPR000560">
    <property type="entry name" value="His_Pase_clade-2"/>
</dbReference>
<dbReference type="InterPro" id="IPR029033">
    <property type="entry name" value="His_PPase_superfam"/>
</dbReference>
<dbReference type="GO" id="GO:0003993">
    <property type="term" value="F:acid phosphatase activity"/>
    <property type="evidence" value="ECO:0007669"/>
    <property type="project" value="TreeGrafter"/>
</dbReference>
<dbReference type="PANTHER" id="PTHR20963:SF14">
    <property type="entry name" value="ACID PHOSPHATASE, PUTATIVE-RELATED"/>
    <property type="match status" value="1"/>
</dbReference>
<dbReference type="Pfam" id="PF00328">
    <property type="entry name" value="His_Phos_2"/>
    <property type="match status" value="1"/>
</dbReference>
<name>S8E4Z1_FOMSC</name>
<dbReference type="InParanoid" id="S8E4Z1"/>
<evidence type="ECO:0000313" key="3">
    <source>
        <dbReference type="EMBL" id="EPS99782.1"/>
    </source>
</evidence>
<sequence length="530" mass="56212">MLSLALGALATVALALPQGEAYTSNAARSVYPPLRPRQVTGSDSFDVLQHLSGNSPYFNSPGVGLTAALPPGCSVTHATYLVRHSDIYGNDYEYEHVIAPFLYKLGNFSDKQVFSGNPALSFLTNWTSPIDDPDVELEKVTETGKKDAAALGAIFAQRYTGILGAQGEDSWKIWTAAATRDQDTSTAFASGFNRSMPNVTLVVVDEGEGQFANTLTPHKSCEAFDTSVGSDEEKTFIHTYAPKVAARLNSLVNSSFNWTADDVFAAQSLCGYDTVIRNMTVSGFCNIFSESEWLNYEYANDLMYHRSLGYGNELAPVLGLPWVSASTRILSGSANTSAANAAGKQQLFISFTHREEPPFIVTALGLFNSTNASMPTDSINFDRAWRTSEILPFLANVGLERLSCNASATGNGSNTDFVRALVNAAQVPLPGCTDGPEDSCSLSEFVSFVHEREQLYGDFVGACGAGNATNATSTLGLYEGALPADGAAVQTVSVALNDSSPLSAGESGAYKITVGWLASAGVAGLIAALL</sequence>
<feature type="chain" id="PRO_5012113320" description="Phosphoglycerate mutase-like protein" evidence="2">
    <location>
        <begin position="16"/>
        <end position="530"/>
    </location>
</feature>
<proteinExistence type="predicted"/>
<accession>S8E4Z1</accession>